<protein>
    <recommendedName>
        <fullName evidence="5">DUF1800 domain-containing protein</fullName>
    </recommendedName>
</protein>
<evidence type="ECO:0008006" key="5">
    <source>
        <dbReference type="Google" id="ProtNLM"/>
    </source>
</evidence>
<evidence type="ECO:0000313" key="4">
    <source>
        <dbReference type="Proteomes" id="UP000051887"/>
    </source>
</evidence>
<reference evidence="1 3" key="2">
    <citation type="submission" date="2015-09" db="EMBL/GenBank/DDBJ databases">
        <authorList>
            <person name="Rodrigo-Torres L."/>
            <person name="Arahal D.R."/>
        </authorList>
    </citation>
    <scope>NUCLEOTIDE SEQUENCE [LARGE SCALE GENOMIC DNA]</scope>
    <source>
        <strain evidence="1 3">CECT 5118</strain>
    </source>
</reference>
<name>A0A0P1F5C0_9RHOB</name>
<sequence>MAVSGPVDGQTARHLQLGLEQDRTGLAALRTLGMTFDPILAEKRFGYGLSPRPELAPPHSVAEMLARLRSADRMLVTFPVDGFDRVQKRAATAQKIQRQIRQARSAAQKAAADKRLKTLFKAGRQAERAWLWSVMMRRVWTRDAFRERLVAFWGDHFTARGKNGAVKRAAAAYVDTAIRPYLLGRFEDLLIAAVTHPLMLHYLDQIQSTGPNSLKARRKNGQLGLNENLAREVLELHTLGVEGTYSQRDVRQLAELLTGLTATPQKGRVFRAELAEPGAEEVLGQLYGGGRARLRDIHAVLKDLARHPATARHIAQKLAVHFISDTPPADLITALERAYLDSKGNLPTLYEVLLNHPAAMDPVLHNIRLPDEFVAAAMRALAVSPDRYYQLKRGRPREQFIVQLFQRPMEIMGQPWLSPLGPDGWEEGDANWLTPQGLTSRLHWALKAPERLTDALPDPRILVTEALGAEAPPAVRFAASAAEDRREGVALVLASPAFQRK</sequence>
<accession>A0A0P1F5C0</accession>
<dbReference type="AlphaFoldDB" id="A0A0P1F5C0"/>
<dbReference type="EMBL" id="CYSC01000027">
    <property type="protein sequence ID" value="CUH72150.1"/>
    <property type="molecule type" value="Genomic_DNA"/>
</dbReference>
<gene>
    <name evidence="1" type="ORF">TL5118_00245</name>
    <name evidence="2" type="ORF">TL5120_01946</name>
</gene>
<proteinExistence type="predicted"/>
<evidence type="ECO:0000313" key="2">
    <source>
        <dbReference type="EMBL" id="CUH72150.1"/>
    </source>
</evidence>
<dbReference type="RefSeq" id="WP_306345411.1">
    <property type="nucleotide sequence ID" value="NZ_CYSB01000005.1"/>
</dbReference>
<evidence type="ECO:0000313" key="3">
    <source>
        <dbReference type="Proteomes" id="UP000051086"/>
    </source>
</evidence>
<organism evidence="2 4">
    <name type="scientific">Thalassovita autumnalis</name>
    <dbReference type="NCBI Taxonomy" id="2072972"/>
    <lineage>
        <taxon>Bacteria</taxon>
        <taxon>Pseudomonadati</taxon>
        <taxon>Pseudomonadota</taxon>
        <taxon>Alphaproteobacteria</taxon>
        <taxon>Rhodobacterales</taxon>
        <taxon>Roseobacteraceae</taxon>
        <taxon>Thalassovita</taxon>
    </lineage>
</organism>
<keyword evidence="3" id="KW-1185">Reference proteome</keyword>
<dbReference type="Proteomes" id="UP000051086">
    <property type="component" value="Unassembled WGS sequence"/>
</dbReference>
<reference evidence="2 4" key="1">
    <citation type="submission" date="2015-09" db="EMBL/GenBank/DDBJ databases">
        <authorList>
            <consortium name="Swine Surveillance"/>
        </authorList>
    </citation>
    <scope>NUCLEOTIDE SEQUENCE [LARGE SCALE GENOMIC DNA]</scope>
    <source>
        <strain evidence="2 4">5120</strain>
    </source>
</reference>
<dbReference type="Proteomes" id="UP000051887">
    <property type="component" value="Unassembled WGS sequence"/>
</dbReference>
<dbReference type="InterPro" id="IPR014917">
    <property type="entry name" value="DUF1800"/>
</dbReference>
<evidence type="ECO:0000313" key="1">
    <source>
        <dbReference type="EMBL" id="CUH62931.1"/>
    </source>
</evidence>
<dbReference type="Pfam" id="PF08811">
    <property type="entry name" value="DUF1800"/>
    <property type="match status" value="1"/>
</dbReference>
<dbReference type="EMBL" id="CYSB01000005">
    <property type="protein sequence ID" value="CUH62931.1"/>
    <property type="molecule type" value="Genomic_DNA"/>
</dbReference>